<dbReference type="HOGENOM" id="CLU_062263_3_1_1"/>
<evidence type="ECO:0000256" key="1">
    <source>
        <dbReference type="ARBA" id="ARBA00009520"/>
    </source>
</evidence>
<dbReference type="PANTHER" id="PTHR33657:SF8">
    <property type="entry name" value="DOMAIN PROTEIN, PUTATIVE (AFU_ORTHOLOGUE AFUA_5G00600)-RELATED"/>
    <property type="match status" value="1"/>
</dbReference>
<organism evidence="4">
    <name type="scientific">Colletotrichum fructicola (strain Nara gc5)</name>
    <name type="common">Anthracnose fungus</name>
    <name type="synonym">Colletotrichum gloeosporioides (strain Nara gc5)</name>
    <dbReference type="NCBI Taxonomy" id="1213859"/>
    <lineage>
        <taxon>Eukaryota</taxon>
        <taxon>Fungi</taxon>
        <taxon>Dikarya</taxon>
        <taxon>Ascomycota</taxon>
        <taxon>Pezizomycotina</taxon>
        <taxon>Sordariomycetes</taxon>
        <taxon>Hypocreomycetidae</taxon>
        <taxon>Glomerellales</taxon>
        <taxon>Glomerellaceae</taxon>
        <taxon>Colletotrichum</taxon>
        <taxon>Colletotrichum gloeosporioides species complex</taxon>
    </lineage>
</organism>
<accession>L2FI52</accession>
<keyword evidence="2" id="KW-0843">Virulence</keyword>
<feature type="region of interest" description="Disordered" evidence="3">
    <location>
        <begin position="155"/>
        <end position="191"/>
    </location>
</feature>
<dbReference type="AlphaFoldDB" id="L2FI52"/>
<evidence type="ECO:0000256" key="3">
    <source>
        <dbReference type="SAM" id="MobiDB-lite"/>
    </source>
</evidence>
<comment type="similarity">
    <text evidence="1">Belongs to the Necrosis inducing protein (NPP1) family.</text>
</comment>
<feature type="compositionally biased region" description="Basic and acidic residues" evidence="3">
    <location>
        <begin position="165"/>
        <end position="181"/>
    </location>
</feature>
<evidence type="ECO:0000256" key="2">
    <source>
        <dbReference type="ARBA" id="ARBA00023026"/>
    </source>
</evidence>
<dbReference type="PANTHER" id="PTHR33657">
    <property type="entry name" value="DOMAIN PROTEIN, PUTATIVE (AFU_ORTHOLOGUE AFUA_5G00600)-RELATED"/>
    <property type="match status" value="1"/>
</dbReference>
<dbReference type="Pfam" id="PF05630">
    <property type="entry name" value="NPP1"/>
    <property type="match status" value="1"/>
</dbReference>
<protein>
    <submittedName>
        <fullName evidence="4">Necrosis and ethylene inducing peptide 2</fullName>
    </submittedName>
</protein>
<dbReference type="STRING" id="1213859.L2FI52"/>
<dbReference type="InterPro" id="IPR008701">
    <property type="entry name" value="NPP1"/>
</dbReference>
<proteinExistence type="inferred from homology"/>
<sequence length="191" mass="21280">MYSYYMPKVRWGKDNDEGHRHYWASVVVWVNQFGCEDDDATSYFPVGVSFTSDHLSWDTATTGKISFSSSQVGVDQATHPKMQIHDTALSPFAGADGDKLFERTIVGWDSLSKEAQDALSDVRYEKTQVPFIDANFQTQLNAAYRESFYGGIVDQKGCSGSTEPLPKEAEEPDIIPEKEGNEQLPKPPPSS</sequence>
<gene>
    <name evidence="4" type="ORF">CGGC5_12914</name>
</gene>
<dbReference type="EMBL" id="KB021084">
    <property type="protein sequence ID" value="ELA26032.1"/>
    <property type="molecule type" value="Genomic_DNA"/>
</dbReference>
<evidence type="ECO:0000313" key="4">
    <source>
        <dbReference type="EMBL" id="ELA26032.1"/>
    </source>
</evidence>
<name>L2FI52_COLFN</name>
<reference evidence="4" key="1">
    <citation type="submission" date="2012-08" db="EMBL/GenBank/DDBJ databases">
        <title>Genome analysis of Colletotrichum orbiculare and Colletotrichum fructicola.</title>
        <authorList>
            <person name="Gan P.H.P."/>
            <person name="Ikeda K."/>
            <person name="Irieda H."/>
            <person name="Narusaka M."/>
            <person name="O'Connell R.J."/>
            <person name="Narusaka Y."/>
            <person name="Takano Y."/>
            <person name="Kubo Y."/>
            <person name="Shirasu K."/>
        </authorList>
    </citation>
    <scope>NUCLEOTIDE SEQUENCE</scope>
    <source>
        <strain evidence="4">Nara gc5</strain>
    </source>
</reference>